<sequence>MIRVEGRRLLSSLTNSGFGPRRLQQTNHAAAALAGNGALLANSPARQGGVRPAVAPRRVTPTAAVRATTQMFTNHCCLNSVVCP</sequence>
<keyword evidence="2" id="KW-1185">Reference proteome</keyword>
<evidence type="ECO:0000313" key="2">
    <source>
        <dbReference type="Proteomes" id="UP000002630"/>
    </source>
</evidence>
<protein>
    <submittedName>
        <fullName evidence="1">Uncharacterized protein</fullName>
    </submittedName>
</protein>
<accession>D7FTN8</accession>
<evidence type="ECO:0000313" key="1">
    <source>
        <dbReference type="EMBL" id="CBJ49247.1"/>
    </source>
</evidence>
<dbReference type="EMBL" id="FN649760">
    <property type="protein sequence ID" value="CBJ49247.1"/>
    <property type="molecule type" value="Genomic_DNA"/>
</dbReference>
<proteinExistence type="predicted"/>
<dbReference type="Proteomes" id="UP000002630">
    <property type="component" value="Unassembled WGS sequence"/>
</dbReference>
<dbReference type="AlphaFoldDB" id="D7FTN8"/>
<reference evidence="1 2" key="1">
    <citation type="journal article" date="2010" name="Nature">
        <title>The Ectocarpus genome and the independent evolution of multicellularity in brown algae.</title>
        <authorList>
            <person name="Cock J.M."/>
            <person name="Sterck L."/>
            <person name="Rouze P."/>
            <person name="Scornet D."/>
            <person name="Allen A.E."/>
            <person name="Amoutzias G."/>
            <person name="Anthouard V."/>
            <person name="Artiguenave F."/>
            <person name="Aury J.M."/>
            <person name="Badger J.H."/>
            <person name="Beszteri B."/>
            <person name="Billiau K."/>
            <person name="Bonnet E."/>
            <person name="Bothwell J.H."/>
            <person name="Bowler C."/>
            <person name="Boyen C."/>
            <person name="Brownlee C."/>
            <person name="Carrano C.J."/>
            <person name="Charrier B."/>
            <person name="Cho G.Y."/>
            <person name="Coelho S.M."/>
            <person name="Collen J."/>
            <person name="Corre E."/>
            <person name="Da Silva C."/>
            <person name="Delage L."/>
            <person name="Delaroque N."/>
            <person name="Dittami S.M."/>
            <person name="Doulbeau S."/>
            <person name="Elias M."/>
            <person name="Farnham G."/>
            <person name="Gachon C.M."/>
            <person name="Gschloessl B."/>
            <person name="Heesch S."/>
            <person name="Jabbari K."/>
            <person name="Jubin C."/>
            <person name="Kawai H."/>
            <person name="Kimura K."/>
            <person name="Kloareg B."/>
            <person name="Kupper F.C."/>
            <person name="Lang D."/>
            <person name="Le Bail A."/>
            <person name="Leblanc C."/>
            <person name="Lerouge P."/>
            <person name="Lohr M."/>
            <person name="Lopez P.J."/>
            <person name="Martens C."/>
            <person name="Maumus F."/>
            <person name="Michel G."/>
            <person name="Miranda-Saavedra D."/>
            <person name="Morales J."/>
            <person name="Moreau H."/>
            <person name="Motomura T."/>
            <person name="Nagasato C."/>
            <person name="Napoli C.A."/>
            <person name="Nelson D.R."/>
            <person name="Nyvall-Collen P."/>
            <person name="Peters A.F."/>
            <person name="Pommier C."/>
            <person name="Potin P."/>
            <person name="Poulain J."/>
            <person name="Quesneville H."/>
            <person name="Read B."/>
            <person name="Rensing S.A."/>
            <person name="Ritter A."/>
            <person name="Rousvoal S."/>
            <person name="Samanta M."/>
            <person name="Samson G."/>
            <person name="Schroeder D.C."/>
            <person name="Segurens B."/>
            <person name="Strittmatter M."/>
            <person name="Tonon T."/>
            <person name="Tregear J.W."/>
            <person name="Valentin K."/>
            <person name="von Dassow P."/>
            <person name="Yamagishi T."/>
            <person name="Van de Peer Y."/>
            <person name="Wincker P."/>
        </authorList>
    </citation>
    <scope>NUCLEOTIDE SEQUENCE [LARGE SCALE GENOMIC DNA]</scope>
    <source>
        <strain evidence="2">Ec32 / CCAP1310/4</strain>
    </source>
</reference>
<gene>
    <name evidence="1" type="ORF">Esi_0253_0005</name>
</gene>
<name>D7FTN8_ECTSI</name>
<organism evidence="1 2">
    <name type="scientific">Ectocarpus siliculosus</name>
    <name type="common">Brown alga</name>
    <name type="synonym">Conferva siliculosa</name>
    <dbReference type="NCBI Taxonomy" id="2880"/>
    <lineage>
        <taxon>Eukaryota</taxon>
        <taxon>Sar</taxon>
        <taxon>Stramenopiles</taxon>
        <taxon>Ochrophyta</taxon>
        <taxon>PX clade</taxon>
        <taxon>Phaeophyceae</taxon>
        <taxon>Ectocarpales</taxon>
        <taxon>Ectocarpaceae</taxon>
        <taxon>Ectocarpus</taxon>
    </lineage>
</organism>
<dbReference type="InParanoid" id="D7FTN8"/>